<dbReference type="Gene3D" id="3.40.30.10">
    <property type="entry name" value="Glutaredoxin"/>
    <property type="match status" value="1"/>
</dbReference>
<dbReference type="InterPro" id="IPR050983">
    <property type="entry name" value="GST_Omega/HSP26"/>
</dbReference>
<accession>A0A261TSB2</accession>
<dbReference type="SUPFAM" id="SSF52833">
    <property type="entry name" value="Thioredoxin-like"/>
    <property type="match status" value="1"/>
</dbReference>
<dbReference type="SUPFAM" id="SSF47616">
    <property type="entry name" value="GST C-terminal domain-like"/>
    <property type="match status" value="1"/>
</dbReference>
<feature type="domain" description="GST N-terminal" evidence="1">
    <location>
        <begin position="25"/>
        <end position="108"/>
    </location>
</feature>
<dbReference type="Proteomes" id="UP000216913">
    <property type="component" value="Unassembled WGS sequence"/>
</dbReference>
<dbReference type="InterPro" id="IPR036249">
    <property type="entry name" value="Thioredoxin-like_sf"/>
</dbReference>
<dbReference type="InterPro" id="IPR036282">
    <property type="entry name" value="Glutathione-S-Trfase_C_sf"/>
</dbReference>
<dbReference type="CDD" id="cd03205">
    <property type="entry name" value="GST_C_6"/>
    <property type="match status" value="1"/>
</dbReference>
<dbReference type="GO" id="GO:0016740">
    <property type="term" value="F:transferase activity"/>
    <property type="evidence" value="ECO:0007669"/>
    <property type="project" value="UniProtKB-KW"/>
</dbReference>
<comment type="caution">
    <text evidence="2">The sequence shown here is derived from an EMBL/GenBank/DDBJ whole genome shotgun (WGS) entry which is preliminary data.</text>
</comment>
<dbReference type="PROSITE" id="PS50404">
    <property type="entry name" value="GST_NTER"/>
    <property type="match status" value="1"/>
</dbReference>
<keyword evidence="3" id="KW-1185">Reference proteome</keyword>
<dbReference type="Pfam" id="PF13409">
    <property type="entry name" value="GST_N_2"/>
    <property type="match status" value="1"/>
</dbReference>
<evidence type="ECO:0000313" key="2">
    <source>
        <dbReference type="EMBL" id="OZI52032.1"/>
    </source>
</evidence>
<evidence type="ECO:0000259" key="1">
    <source>
        <dbReference type="PROSITE" id="PS50404"/>
    </source>
</evidence>
<evidence type="ECO:0000313" key="3">
    <source>
        <dbReference type="Proteomes" id="UP000216913"/>
    </source>
</evidence>
<dbReference type="PANTHER" id="PTHR43968">
    <property type="match status" value="1"/>
</dbReference>
<dbReference type="OrthoDB" id="9797500at2"/>
<sequence length="231" mass="25146">MSAVLSHDSSSSSPRPGLSEAPPLAGYTLLYQTHSPYARKVLVAAHELGLADRIGVVHHETSPTRRNPDVHALNPLGKVPVLLGPAGFVLYDSNVICEYLDGLHDGPTLIPPPGPARWRALRLQALAQGMADAGIAVRWEQERRPEALRWAVMREAQREKIAQACDAAESEVYVQARPDIGDVALATSISWLLFRDVLDCLAGRPALAQWYAWMAQRPGMLATPLAGQTHD</sequence>
<dbReference type="RefSeq" id="WP_094799989.1">
    <property type="nucleotide sequence ID" value="NZ_NEVP01000006.1"/>
</dbReference>
<dbReference type="InterPro" id="IPR004045">
    <property type="entry name" value="Glutathione_S-Trfase_N"/>
</dbReference>
<dbReference type="GO" id="GO:0005737">
    <property type="term" value="C:cytoplasm"/>
    <property type="evidence" value="ECO:0007669"/>
    <property type="project" value="TreeGrafter"/>
</dbReference>
<dbReference type="AlphaFoldDB" id="A0A261TSB2"/>
<dbReference type="Gene3D" id="1.20.1050.10">
    <property type="match status" value="1"/>
</dbReference>
<organism evidence="2 3">
    <name type="scientific">Bordetella genomosp. 5</name>
    <dbReference type="NCBI Taxonomy" id="1395608"/>
    <lineage>
        <taxon>Bacteria</taxon>
        <taxon>Pseudomonadati</taxon>
        <taxon>Pseudomonadota</taxon>
        <taxon>Betaproteobacteria</taxon>
        <taxon>Burkholderiales</taxon>
        <taxon>Alcaligenaceae</taxon>
        <taxon>Bordetella</taxon>
    </lineage>
</organism>
<reference evidence="2 3" key="1">
    <citation type="submission" date="2017-05" db="EMBL/GenBank/DDBJ databases">
        <title>Complete and WGS of Bordetella genogroups.</title>
        <authorList>
            <person name="Spilker T."/>
            <person name="LiPuma J."/>
        </authorList>
    </citation>
    <scope>NUCLEOTIDE SEQUENCE [LARGE SCALE GENOMIC DNA]</scope>
    <source>
        <strain evidence="2 3">AU10456</strain>
    </source>
</reference>
<proteinExistence type="predicted"/>
<dbReference type="EMBL" id="NEVP01000006">
    <property type="protein sequence ID" value="OZI52032.1"/>
    <property type="molecule type" value="Genomic_DNA"/>
</dbReference>
<name>A0A261TSB2_9BORD</name>
<keyword evidence="2" id="KW-0808">Transferase</keyword>
<gene>
    <name evidence="2" type="ORF">CAL25_11040</name>
</gene>
<dbReference type="PANTHER" id="PTHR43968:SF6">
    <property type="entry name" value="GLUTATHIONE S-TRANSFERASE OMEGA"/>
    <property type="match status" value="1"/>
</dbReference>
<protein>
    <submittedName>
        <fullName evidence="2">Glutathione S-transferase</fullName>
    </submittedName>
</protein>